<evidence type="ECO:0000256" key="2">
    <source>
        <dbReference type="ARBA" id="ARBA00022679"/>
    </source>
</evidence>
<feature type="compositionally biased region" description="Polar residues" evidence="4">
    <location>
        <begin position="60"/>
        <end position="72"/>
    </location>
</feature>
<dbReference type="PANTHER" id="PTHR22753">
    <property type="entry name" value="TRANSMEMBRANE PROTEIN 68"/>
    <property type="match status" value="1"/>
</dbReference>
<protein>
    <submittedName>
        <fullName evidence="6">Acyltransferase-like protein, chloroplastic</fullName>
    </submittedName>
</protein>
<dbReference type="Pfam" id="PF12146">
    <property type="entry name" value="Hydrolase_4"/>
    <property type="match status" value="1"/>
</dbReference>
<evidence type="ECO:0000313" key="6">
    <source>
        <dbReference type="EMBL" id="OIT07384.1"/>
    </source>
</evidence>
<dbReference type="OrthoDB" id="44277at2759"/>
<proteinExistence type="inferred from homology"/>
<evidence type="ECO:0000256" key="4">
    <source>
        <dbReference type="SAM" id="MobiDB-lite"/>
    </source>
</evidence>
<dbReference type="GO" id="GO:0016020">
    <property type="term" value="C:membrane"/>
    <property type="evidence" value="ECO:0007669"/>
    <property type="project" value="TreeGrafter"/>
</dbReference>
<evidence type="ECO:0000256" key="3">
    <source>
        <dbReference type="ARBA" id="ARBA00023315"/>
    </source>
</evidence>
<accession>A0A1J6J3X2</accession>
<reference evidence="6" key="1">
    <citation type="submission" date="2016-11" db="EMBL/GenBank/DDBJ databases">
        <title>The genome of Nicotiana attenuata.</title>
        <authorList>
            <person name="Xu S."/>
            <person name="Brockmoeller T."/>
            <person name="Gaquerel E."/>
            <person name="Navarro A."/>
            <person name="Kuhl H."/>
            <person name="Gase K."/>
            <person name="Ling Z."/>
            <person name="Zhou W."/>
            <person name="Kreitzer C."/>
            <person name="Stanke M."/>
            <person name="Tang H."/>
            <person name="Lyons E."/>
            <person name="Pandey P."/>
            <person name="Pandey S.P."/>
            <person name="Timmermann B."/>
            <person name="Baldwin I.T."/>
        </authorList>
    </citation>
    <scope>NUCLEOTIDE SEQUENCE [LARGE SCALE GENOMIC DNA]</scope>
    <source>
        <strain evidence="6">UT</strain>
    </source>
</reference>
<dbReference type="SUPFAM" id="SSF53474">
    <property type="entry name" value="alpha/beta-Hydrolases"/>
    <property type="match status" value="1"/>
</dbReference>
<evidence type="ECO:0000259" key="5">
    <source>
        <dbReference type="Pfam" id="PF12146"/>
    </source>
</evidence>
<dbReference type="STRING" id="49451.A0A1J6J3X2"/>
<gene>
    <name evidence="6" type="ORF">A4A49_07719</name>
</gene>
<dbReference type="Gramene" id="OIT07384">
    <property type="protein sequence ID" value="OIT07384"/>
    <property type="gene ID" value="A4A49_07719"/>
</dbReference>
<dbReference type="PANTHER" id="PTHR22753:SF24">
    <property type="entry name" value="ESTERASE_LIPASE_THIOESTERASE FAMILY PROTEIN"/>
    <property type="match status" value="1"/>
</dbReference>
<dbReference type="InterPro" id="IPR007130">
    <property type="entry name" value="DAGAT"/>
</dbReference>
<evidence type="ECO:0000256" key="1">
    <source>
        <dbReference type="ARBA" id="ARBA00005420"/>
    </source>
</evidence>
<keyword evidence="2" id="KW-0808">Transferase</keyword>
<comment type="similarity">
    <text evidence="1">Belongs to the diacylglycerol acyltransferase family.</text>
</comment>
<dbReference type="CDD" id="cd07987">
    <property type="entry name" value="LPLAT_MGAT-like"/>
    <property type="match status" value="1"/>
</dbReference>
<sequence length="694" mass="77255">MAAIPTGAYTAAGASPLLHPNSCLRVTSARFNFRVRASASTAGGSAASTGQQPPTPPAPLSNNGSLRNNSTTHEIEEKTLTIKDYMEWSKDMIGCGSEGGPPRWFSPLDCGSPIKDSPLLLYLPGIDGVGLGLIKHHKRLGRIFNMWCLHVPVTDRTLFTDLVLLVEATVRSEHHHAPRRPIYLLGESFGGCLALAVAARNPHIDLALILANPATRLCESQLQNLIVLSEVIPEQLHTSMVKTLSVTTGLPTRVAVAIPGNGRPLQQAVAELFRGDAAFSSYLSVLADVLPAETLIWRLKMLKSAAAFVNSRLHAVKAQTLVLSSGKDHLIPSPEEGERLCHMLPNCEIRRFNNSGHALLLEDGFDLVTVIKGASFYRRGRHLDFVKDFVPPSTSEFDSVYQPYRWMEVAFNPVMISTLENGNIVRGLTGIPSEGPVLLVGYHMMLGLELVPLVSRLWNEKKIVLRGIAHPMMFQRLGEGRMPVLSMYDDFRFMGAVPVSATNFYKLLSSKSHVLLYPGGMREALHRKGEEYKLFWPEQSEFVRMAARFGAKIVPFGTVGEDDVGQMLLDYNDLMKIPYFKAGIEELTDEAEKLRNDIEGEVANQDVHLPIILPKLPGRFYFYFGKPIETEGRKEELKSREKAHELYLEVKSEVERCINFLKEKRENDPYRNILARTVYQASHGFESEVPTFDL</sequence>
<dbReference type="InterPro" id="IPR022742">
    <property type="entry name" value="Hydrolase_4"/>
</dbReference>
<feature type="domain" description="Serine aminopeptidase S33" evidence="5">
    <location>
        <begin position="158"/>
        <end position="362"/>
    </location>
</feature>
<evidence type="ECO:0000313" key="7">
    <source>
        <dbReference type="Proteomes" id="UP000187609"/>
    </source>
</evidence>
<keyword evidence="7" id="KW-1185">Reference proteome</keyword>
<dbReference type="AlphaFoldDB" id="A0A1J6J3X2"/>
<dbReference type="KEGG" id="nau:109207353"/>
<dbReference type="EMBL" id="MJEQ01037183">
    <property type="protein sequence ID" value="OIT07384.1"/>
    <property type="molecule type" value="Genomic_DNA"/>
</dbReference>
<organism evidence="6 7">
    <name type="scientific">Nicotiana attenuata</name>
    <name type="common">Coyote tobacco</name>
    <dbReference type="NCBI Taxonomy" id="49451"/>
    <lineage>
        <taxon>Eukaryota</taxon>
        <taxon>Viridiplantae</taxon>
        <taxon>Streptophyta</taxon>
        <taxon>Embryophyta</taxon>
        <taxon>Tracheophyta</taxon>
        <taxon>Spermatophyta</taxon>
        <taxon>Magnoliopsida</taxon>
        <taxon>eudicotyledons</taxon>
        <taxon>Gunneridae</taxon>
        <taxon>Pentapetalae</taxon>
        <taxon>asterids</taxon>
        <taxon>lamiids</taxon>
        <taxon>Solanales</taxon>
        <taxon>Solanaceae</taxon>
        <taxon>Nicotianoideae</taxon>
        <taxon>Nicotianeae</taxon>
        <taxon>Nicotiana</taxon>
    </lineage>
</organism>
<comment type="caution">
    <text evidence="6">The sequence shown here is derived from an EMBL/GenBank/DDBJ whole genome shotgun (WGS) entry which is preliminary data.</text>
</comment>
<dbReference type="Proteomes" id="UP000187609">
    <property type="component" value="Unassembled WGS sequence"/>
</dbReference>
<dbReference type="GO" id="GO:0019432">
    <property type="term" value="P:triglyceride biosynthetic process"/>
    <property type="evidence" value="ECO:0007669"/>
    <property type="project" value="UniProtKB-ARBA"/>
</dbReference>
<feature type="region of interest" description="Disordered" evidence="4">
    <location>
        <begin position="42"/>
        <end position="73"/>
    </location>
</feature>
<keyword evidence="3" id="KW-0012">Acyltransferase</keyword>
<dbReference type="OMA" id="NQQVHMP"/>
<dbReference type="GO" id="GO:0004144">
    <property type="term" value="F:diacylglycerol O-acyltransferase activity"/>
    <property type="evidence" value="ECO:0007669"/>
    <property type="project" value="UniProtKB-ARBA"/>
</dbReference>
<name>A0A1J6J3X2_NICAT</name>
<dbReference type="InterPro" id="IPR029058">
    <property type="entry name" value="AB_hydrolase_fold"/>
</dbReference>
<dbReference type="Pfam" id="PF03982">
    <property type="entry name" value="DAGAT"/>
    <property type="match status" value="1"/>
</dbReference>
<dbReference type="Gene3D" id="3.40.50.1820">
    <property type="entry name" value="alpha/beta hydrolase"/>
    <property type="match status" value="1"/>
</dbReference>